<gene>
    <name evidence="2" type="ORF">PX52LOC_08194</name>
</gene>
<keyword evidence="3" id="KW-1185">Reference proteome</keyword>
<keyword evidence="1" id="KW-0472">Membrane</keyword>
<reference evidence="3" key="1">
    <citation type="submission" date="2019-08" db="EMBL/GenBank/DDBJ databases">
        <title>Limnoglobus roseus gen. nov., sp. nov., a novel freshwater planctomycete with a giant genome from the family Gemmataceae.</title>
        <authorList>
            <person name="Kulichevskaya I.S."/>
            <person name="Naumoff D.G."/>
            <person name="Miroshnikov K."/>
            <person name="Ivanova A."/>
            <person name="Philippov D.A."/>
            <person name="Hakobyan A."/>
            <person name="Rijpstra I.C."/>
            <person name="Sinninghe Damste J.S."/>
            <person name="Liesack W."/>
            <person name="Dedysh S.N."/>
        </authorList>
    </citation>
    <scope>NUCLEOTIDE SEQUENCE [LARGE SCALE GENOMIC DNA]</scope>
    <source>
        <strain evidence="3">PX52</strain>
    </source>
</reference>
<feature type="transmembrane region" description="Helical" evidence="1">
    <location>
        <begin position="97"/>
        <end position="115"/>
    </location>
</feature>
<evidence type="ECO:0000313" key="2">
    <source>
        <dbReference type="EMBL" id="QEL21065.1"/>
    </source>
</evidence>
<accession>A0A5C1AR18</accession>
<dbReference type="KEGG" id="lrs:PX52LOC_08194"/>
<protein>
    <submittedName>
        <fullName evidence="2">Uncharacterized protein</fullName>
    </submittedName>
</protein>
<keyword evidence="1" id="KW-1133">Transmembrane helix</keyword>
<evidence type="ECO:0000313" key="3">
    <source>
        <dbReference type="Proteomes" id="UP000324974"/>
    </source>
</evidence>
<proteinExistence type="predicted"/>
<dbReference type="Proteomes" id="UP000324974">
    <property type="component" value="Chromosome"/>
</dbReference>
<dbReference type="AlphaFoldDB" id="A0A5C1AR18"/>
<dbReference type="EMBL" id="CP042425">
    <property type="protein sequence ID" value="QEL21065.1"/>
    <property type="molecule type" value="Genomic_DNA"/>
</dbReference>
<organism evidence="2 3">
    <name type="scientific">Limnoglobus roseus</name>
    <dbReference type="NCBI Taxonomy" id="2598579"/>
    <lineage>
        <taxon>Bacteria</taxon>
        <taxon>Pseudomonadati</taxon>
        <taxon>Planctomycetota</taxon>
        <taxon>Planctomycetia</taxon>
        <taxon>Gemmatales</taxon>
        <taxon>Gemmataceae</taxon>
        <taxon>Limnoglobus</taxon>
    </lineage>
</organism>
<sequence length="136" mass="15290">MIRRIAFLNVLLISFFAYVTLAMNARPPVVELLNVDGGSLSVQRSSVGWPFPKHRETYERPKGEVTLDRLGESSEELADRFKSSLRIESHIADGLNVGFYVALALSLLLNVYLVLRPQISIETEWASNHQSTTLET</sequence>
<name>A0A5C1AR18_9BACT</name>
<dbReference type="RefSeq" id="WP_149115307.1">
    <property type="nucleotide sequence ID" value="NZ_CP042425.1"/>
</dbReference>
<keyword evidence="1" id="KW-0812">Transmembrane</keyword>
<evidence type="ECO:0000256" key="1">
    <source>
        <dbReference type="SAM" id="Phobius"/>
    </source>
</evidence>